<keyword evidence="4" id="KW-1185">Reference proteome</keyword>
<sequence length="778" mass="87677">MLEGESKVFVNALSAQSREFVIIGVTGKIGAGANSVARILSSDTLTKSLVQPALGVGFKPRELREFRILQRYIRERWEPFTTLTATSVMLSFLLDSSAVTLKEYILDPSFKLDNEVGGQGDAFSILKICLEHSALRSRAAERLRQTDANLCFGLEKDLRFQAEGTGFSLEEIAESYLDDIGTVEDLLVEWDKARNMLRKRKYKSFDTYVFCFGLLPALAETMEVELSHHEGYFTSVFQRFGNNIRAFGVAAHTWNEKKDATLTEAHLFDLPERMDDFVKAMRYYAASRYRASCGKSDDGRGWRSDLVNPVRVVLLGFKNVFEALYFRQRYASFYHLAVSTDPAGIGDKISSRSFYDLGENVSSVKRAYRELKKVCDKSGLDTVKKMSEDEYRDLGLSSTQFDFCTKVMEFDPLRDKCYTEEFAPFILQDVTTCIENADVFVTRNARETSPKCDQPFIRSLARFVSLVFHPGLVKPTAVERCMQVAMAAKLNSGCLSRQVGAVVTDAEFNILSLGWNDAPCGSETCMYRNLFDLIDKYDHDAYSTFELENDVFRKYMAALDAEIAFRGTKESLEGLPSAFCFKDLYQDIIRQRDQIHTRAIHAEERALAVCGNGRAKGGCLFTTSSPCELCAKKAKEAGIRKIYYIEQYPGISHDHVIDDGPIANRAEYDFFMGAVGSAYVKLYTPLIPYKDELQAIGFSPRDLHKSAMERVKSANRLVAGDEADADENQIEGSVDDRDCIMDWKLKLANDEGWEADASACADQFPKTKFEPSISGWDR</sequence>
<organism evidence="3 4">
    <name type="scientific">Gordonibacter massiliensis</name>
    <name type="common">ex Traore et al. 2017</name>
    <dbReference type="NCBI Taxonomy" id="1841863"/>
    <lineage>
        <taxon>Bacteria</taxon>
        <taxon>Bacillati</taxon>
        <taxon>Actinomycetota</taxon>
        <taxon>Coriobacteriia</taxon>
        <taxon>Eggerthellales</taxon>
        <taxon>Eggerthellaceae</taxon>
        <taxon>Gordonibacter</taxon>
    </lineage>
</organism>
<evidence type="ECO:0000259" key="2">
    <source>
        <dbReference type="PROSITE" id="PS51747"/>
    </source>
</evidence>
<dbReference type="InterPro" id="IPR002125">
    <property type="entry name" value="CMP_dCMP_dom"/>
</dbReference>
<accession>A0A842JJI4</accession>
<gene>
    <name evidence="3" type="ORF">H7313_11655</name>
</gene>
<protein>
    <recommendedName>
        <fullName evidence="2">CMP/dCMP-type deaminase domain-containing protein</fullName>
    </recommendedName>
</protein>
<name>A0A842JJI4_9ACTN</name>
<dbReference type="PANTHER" id="PTHR11086">
    <property type="entry name" value="DEOXYCYTIDYLATE DEAMINASE-RELATED"/>
    <property type="match status" value="1"/>
</dbReference>
<proteinExistence type="predicted"/>
<dbReference type="RefSeq" id="WP_185905749.1">
    <property type="nucleotide sequence ID" value="NZ_JACMSE010000009.1"/>
</dbReference>
<evidence type="ECO:0000256" key="1">
    <source>
        <dbReference type="ARBA" id="ARBA00022801"/>
    </source>
</evidence>
<evidence type="ECO:0000313" key="4">
    <source>
        <dbReference type="Proteomes" id="UP000587396"/>
    </source>
</evidence>
<dbReference type="GO" id="GO:0004132">
    <property type="term" value="F:dCMP deaminase activity"/>
    <property type="evidence" value="ECO:0007669"/>
    <property type="project" value="TreeGrafter"/>
</dbReference>
<dbReference type="PROSITE" id="PS51747">
    <property type="entry name" value="CYT_DCMP_DEAMINASES_2"/>
    <property type="match status" value="1"/>
</dbReference>
<comment type="caution">
    <text evidence="3">The sequence shown here is derived from an EMBL/GenBank/DDBJ whole genome shotgun (WGS) entry which is preliminary data.</text>
</comment>
<reference evidence="3 4" key="1">
    <citation type="submission" date="2020-08" db="EMBL/GenBank/DDBJ databases">
        <authorList>
            <person name="Liu C."/>
            <person name="Sun Q."/>
        </authorList>
    </citation>
    <scope>NUCLEOTIDE SEQUENCE [LARGE SCALE GENOMIC DNA]</scope>
    <source>
        <strain evidence="3 4">N22</strain>
    </source>
</reference>
<dbReference type="InterPro" id="IPR015517">
    <property type="entry name" value="dCMP_deaminase-rel"/>
</dbReference>
<feature type="domain" description="CMP/dCMP-type deaminase" evidence="2">
    <location>
        <begin position="476"/>
        <end position="667"/>
    </location>
</feature>
<dbReference type="PANTHER" id="PTHR11086:SF18">
    <property type="entry name" value="DEOXYCYTIDYLATE DEAMINASE"/>
    <property type="match status" value="1"/>
</dbReference>
<dbReference type="InterPro" id="IPR016193">
    <property type="entry name" value="Cytidine_deaminase-like"/>
</dbReference>
<dbReference type="Proteomes" id="UP000587396">
    <property type="component" value="Unassembled WGS sequence"/>
</dbReference>
<evidence type="ECO:0000313" key="3">
    <source>
        <dbReference type="EMBL" id="MBC2889988.1"/>
    </source>
</evidence>
<dbReference type="Gene3D" id="3.40.140.10">
    <property type="entry name" value="Cytidine Deaminase, domain 2"/>
    <property type="match status" value="1"/>
</dbReference>
<dbReference type="Pfam" id="PF00383">
    <property type="entry name" value="dCMP_cyt_deam_1"/>
    <property type="match status" value="1"/>
</dbReference>
<dbReference type="AlphaFoldDB" id="A0A842JJI4"/>
<dbReference type="EMBL" id="JACMSE010000009">
    <property type="protein sequence ID" value="MBC2889988.1"/>
    <property type="molecule type" value="Genomic_DNA"/>
</dbReference>
<dbReference type="GO" id="GO:0005737">
    <property type="term" value="C:cytoplasm"/>
    <property type="evidence" value="ECO:0007669"/>
    <property type="project" value="TreeGrafter"/>
</dbReference>
<keyword evidence="1" id="KW-0378">Hydrolase</keyword>
<dbReference type="SUPFAM" id="SSF53927">
    <property type="entry name" value="Cytidine deaminase-like"/>
    <property type="match status" value="1"/>
</dbReference>